<keyword evidence="4" id="KW-0547">Nucleotide-binding</keyword>
<evidence type="ECO:0000256" key="3">
    <source>
        <dbReference type="ARBA" id="ARBA00022705"/>
    </source>
</evidence>
<accession>A0ABT3FRH8</accession>
<reference evidence="14 15" key="1">
    <citation type="submission" date="2022-10" db="EMBL/GenBank/DDBJ databases">
        <title>Luteolibacter flavescens strain MCCC 1K03193, whole genome shotgun sequencing project.</title>
        <authorList>
            <person name="Zhao G."/>
            <person name="Shen L."/>
        </authorList>
    </citation>
    <scope>NUCLEOTIDE SEQUENCE [LARGE SCALE GENOMIC DNA]</scope>
    <source>
        <strain evidence="14 15">MCCC 1K03193</strain>
    </source>
</reference>
<dbReference type="InterPro" id="IPR007693">
    <property type="entry name" value="DNA_helicase_DnaB-like_N"/>
</dbReference>
<evidence type="ECO:0000256" key="6">
    <source>
        <dbReference type="ARBA" id="ARBA00022806"/>
    </source>
</evidence>
<evidence type="ECO:0000256" key="9">
    <source>
        <dbReference type="ARBA" id="ARBA00023235"/>
    </source>
</evidence>
<dbReference type="SUPFAM" id="SSF48024">
    <property type="entry name" value="N-terminal domain of DnaB helicase"/>
    <property type="match status" value="1"/>
</dbReference>
<dbReference type="Pfam" id="PF03796">
    <property type="entry name" value="DnaB_C"/>
    <property type="match status" value="1"/>
</dbReference>
<dbReference type="EMBL" id="JAPDDS010000008">
    <property type="protein sequence ID" value="MCW1886201.1"/>
    <property type="molecule type" value="Genomic_DNA"/>
</dbReference>
<feature type="domain" description="SF4 helicase" evidence="13">
    <location>
        <begin position="176"/>
        <end position="384"/>
    </location>
</feature>
<sequence>MNADHEIRQLPHALGPEKSVLSSLFKGDWTLEESPLPIHAELFYLPAHRILFEDFASAGKTWELVSTCQRLHDNEALDLVGGPAGLTDVFTYAPNGHHFVQHLEMLRDRHARRLAIAAATGAMEAAYDCSDGDSYLQALSGPVTAVFDAAAAVEAPRDTKALAREFLASYERRLNGEEVAMGIPFGIPEIDHNLRGIHPGHFGIISGRSGGGKSTLATQIASNLATDSVPTLYLPLERGDVSIFERSVIQQAGVHHGVVKDPRGHASMDGRTKPLVEELRAVRGAVERITHHLFVRKPPNRRLATIVAEIRRYHRRHSIKVAFVDHIALIRGERVKGDTGEAELRGISNTLQELGHELGICIVVLSQVTEDADTKGARAIEEDADWWLHIAQERDKKKENYGEHLYVLIAKDSHNSKTGERLPLILNKGNLRFVHGFPAPQDEPVRKGRFQPQFPGHKPPKS</sequence>
<evidence type="ECO:0000256" key="8">
    <source>
        <dbReference type="ARBA" id="ARBA00023125"/>
    </source>
</evidence>
<evidence type="ECO:0000256" key="12">
    <source>
        <dbReference type="SAM" id="MobiDB-lite"/>
    </source>
</evidence>
<keyword evidence="6" id="KW-0347">Helicase</keyword>
<dbReference type="SUPFAM" id="SSF52540">
    <property type="entry name" value="P-loop containing nucleoside triphosphate hydrolases"/>
    <property type="match status" value="1"/>
</dbReference>
<evidence type="ECO:0000313" key="15">
    <source>
        <dbReference type="Proteomes" id="UP001207930"/>
    </source>
</evidence>
<evidence type="ECO:0000256" key="10">
    <source>
        <dbReference type="ARBA" id="ARBA00044969"/>
    </source>
</evidence>
<dbReference type="PANTHER" id="PTHR30153:SF2">
    <property type="entry name" value="REPLICATIVE DNA HELICASE"/>
    <property type="match status" value="1"/>
</dbReference>
<dbReference type="PANTHER" id="PTHR30153">
    <property type="entry name" value="REPLICATIVE DNA HELICASE DNAB"/>
    <property type="match status" value="1"/>
</dbReference>
<keyword evidence="7" id="KW-0067">ATP-binding</keyword>
<organism evidence="14 15">
    <name type="scientific">Luteolibacter flavescens</name>
    <dbReference type="NCBI Taxonomy" id="1859460"/>
    <lineage>
        <taxon>Bacteria</taxon>
        <taxon>Pseudomonadati</taxon>
        <taxon>Verrucomicrobiota</taxon>
        <taxon>Verrucomicrobiia</taxon>
        <taxon>Verrucomicrobiales</taxon>
        <taxon>Verrucomicrobiaceae</taxon>
        <taxon>Luteolibacter</taxon>
    </lineage>
</organism>
<evidence type="ECO:0000313" key="14">
    <source>
        <dbReference type="EMBL" id="MCW1886201.1"/>
    </source>
</evidence>
<dbReference type="InterPro" id="IPR036185">
    <property type="entry name" value="DNA_heli_DnaB-like_N_sf"/>
</dbReference>
<keyword evidence="5" id="KW-0378">Hydrolase</keyword>
<comment type="caution">
    <text evidence="14">The sequence shown here is derived from an EMBL/GenBank/DDBJ whole genome shotgun (WGS) entry which is preliminary data.</text>
</comment>
<name>A0ABT3FRH8_9BACT</name>
<proteinExistence type="inferred from homology"/>
<dbReference type="InterPro" id="IPR027417">
    <property type="entry name" value="P-loop_NTPase"/>
</dbReference>
<evidence type="ECO:0000256" key="5">
    <source>
        <dbReference type="ARBA" id="ARBA00022801"/>
    </source>
</evidence>
<evidence type="ECO:0000259" key="13">
    <source>
        <dbReference type="PROSITE" id="PS51199"/>
    </source>
</evidence>
<dbReference type="Pfam" id="PF00772">
    <property type="entry name" value="DnaB"/>
    <property type="match status" value="1"/>
</dbReference>
<dbReference type="EC" id="5.6.2.3" evidence="10"/>
<gene>
    <name evidence="14" type="ORF">OKA04_15795</name>
</gene>
<dbReference type="InterPro" id="IPR016136">
    <property type="entry name" value="DNA_helicase_N/primase_C"/>
</dbReference>
<keyword evidence="3" id="KW-0235">DNA replication</keyword>
<keyword evidence="2" id="KW-0639">Primosome</keyword>
<dbReference type="Gene3D" id="3.40.50.300">
    <property type="entry name" value="P-loop containing nucleotide triphosphate hydrolases"/>
    <property type="match status" value="1"/>
</dbReference>
<comment type="similarity">
    <text evidence="1">Belongs to the helicase family. DnaB subfamily.</text>
</comment>
<evidence type="ECO:0000256" key="11">
    <source>
        <dbReference type="ARBA" id="ARBA00048954"/>
    </source>
</evidence>
<keyword evidence="15" id="KW-1185">Reference proteome</keyword>
<evidence type="ECO:0000256" key="4">
    <source>
        <dbReference type="ARBA" id="ARBA00022741"/>
    </source>
</evidence>
<dbReference type="PROSITE" id="PS51199">
    <property type="entry name" value="SF4_HELICASE"/>
    <property type="match status" value="1"/>
</dbReference>
<dbReference type="Proteomes" id="UP001207930">
    <property type="component" value="Unassembled WGS sequence"/>
</dbReference>
<evidence type="ECO:0000256" key="2">
    <source>
        <dbReference type="ARBA" id="ARBA00022515"/>
    </source>
</evidence>
<feature type="region of interest" description="Disordered" evidence="12">
    <location>
        <begin position="437"/>
        <end position="462"/>
    </location>
</feature>
<dbReference type="InterPro" id="IPR007694">
    <property type="entry name" value="DNA_helicase_DnaB-like_C"/>
</dbReference>
<dbReference type="Gene3D" id="1.10.860.10">
    <property type="entry name" value="DNAb Helicase, Chain A"/>
    <property type="match status" value="1"/>
</dbReference>
<comment type="catalytic activity">
    <reaction evidence="11">
        <text>ATP + H2O = ADP + phosphate + H(+)</text>
        <dbReference type="Rhea" id="RHEA:13065"/>
        <dbReference type="ChEBI" id="CHEBI:15377"/>
        <dbReference type="ChEBI" id="CHEBI:15378"/>
        <dbReference type="ChEBI" id="CHEBI:30616"/>
        <dbReference type="ChEBI" id="CHEBI:43474"/>
        <dbReference type="ChEBI" id="CHEBI:456216"/>
        <dbReference type="EC" id="5.6.2.3"/>
    </reaction>
</comment>
<protein>
    <recommendedName>
        <fullName evidence="10">DNA 5'-3' helicase</fullName>
        <ecNumber evidence="10">5.6.2.3</ecNumber>
    </recommendedName>
</protein>
<keyword evidence="8" id="KW-0238">DNA-binding</keyword>
<dbReference type="RefSeq" id="WP_264502155.1">
    <property type="nucleotide sequence ID" value="NZ_JAPDDS010000008.1"/>
</dbReference>
<evidence type="ECO:0000256" key="1">
    <source>
        <dbReference type="ARBA" id="ARBA00008428"/>
    </source>
</evidence>
<keyword evidence="9" id="KW-0413">Isomerase</keyword>
<evidence type="ECO:0000256" key="7">
    <source>
        <dbReference type="ARBA" id="ARBA00022840"/>
    </source>
</evidence>